<evidence type="ECO:0000256" key="1">
    <source>
        <dbReference type="SAM" id="SignalP"/>
    </source>
</evidence>
<protein>
    <submittedName>
        <fullName evidence="2">MOMP family protein</fullName>
    </submittedName>
</protein>
<dbReference type="AlphaFoldDB" id="A0A2A4YLE2"/>
<name>A0A2A4YLE2_UNCAE</name>
<dbReference type="Pfam" id="PF05150">
    <property type="entry name" value="Legionella_OMP"/>
    <property type="match status" value="1"/>
</dbReference>
<keyword evidence="1" id="KW-0732">Signal</keyword>
<gene>
    <name evidence="2" type="ORF">COB11_02910</name>
</gene>
<evidence type="ECO:0000313" key="3">
    <source>
        <dbReference type="Proteomes" id="UP000217838"/>
    </source>
</evidence>
<reference evidence="3" key="1">
    <citation type="submission" date="2017-08" db="EMBL/GenBank/DDBJ databases">
        <title>A dynamic microbial community with high functional redundancy inhabits the cold, oxic subseafloor aquifer.</title>
        <authorList>
            <person name="Tully B.J."/>
            <person name="Wheat C.G."/>
            <person name="Glazer B.T."/>
            <person name="Huber J.A."/>
        </authorList>
    </citation>
    <scope>NUCLEOTIDE SEQUENCE [LARGE SCALE GENOMIC DNA]</scope>
</reference>
<feature type="chain" id="PRO_5012833842" evidence="1">
    <location>
        <begin position="38"/>
        <end position="396"/>
    </location>
</feature>
<feature type="signal peptide" evidence="1">
    <location>
        <begin position="1"/>
        <end position="37"/>
    </location>
</feature>
<dbReference type="EMBL" id="NVUU01000027">
    <property type="protein sequence ID" value="PCI95147.1"/>
    <property type="molecule type" value="Genomic_DNA"/>
</dbReference>
<sequence>MKKIRTIKGENKRMGKALLKWLPAVILACGFSTSLSADMYNGSNQAYHASDETRFREITPNAGPRVTNGADVFITADFIYWTARMDGLGYARTGMDDFDGIQIADSPNANPGSTKFPPRNFNPGFKAGIGLNLGHDGWDIYLNYTWFHSNHSNTSSSTFTDSRGLVPLWDISTVGTIIGRDQFSAIIETFVYVESARGQFRLRFNNFDLELGRNYYVSQYLTLRPHIGLKGSWYKENYNVTYTTFLNADITNEVDQVRLRLTQNYWGIGMRTGLDTAWYFDKNWSIFGDVAFSGLWGRFDVTRRDFADLDVTDPATTVKVIHTSFDFHTLKPVLEFELGLRFDYWFSDDDYHFGIQAAWEEQLWINHNNVFGITDGWGSHGDLGFQGFTLKLRFDF</sequence>
<organism evidence="2 3">
    <name type="scientific">Aerophobetes bacterium</name>
    <dbReference type="NCBI Taxonomy" id="2030807"/>
    <lineage>
        <taxon>Bacteria</taxon>
        <taxon>Candidatus Aerophobota</taxon>
    </lineage>
</organism>
<comment type="caution">
    <text evidence="2">The sequence shown here is derived from an EMBL/GenBank/DDBJ whole genome shotgun (WGS) entry which is preliminary data.</text>
</comment>
<dbReference type="InterPro" id="IPR007825">
    <property type="entry name" value="Major_OMP_Legionella"/>
</dbReference>
<accession>A0A2A4YLE2</accession>
<proteinExistence type="predicted"/>
<evidence type="ECO:0000313" key="2">
    <source>
        <dbReference type="EMBL" id="PCI95147.1"/>
    </source>
</evidence>
<dbReference type="Proteomes" id="UP000217838">
    <property type="component" value="Unassembled WGS sequence"/>
</dbReference>